<reference evidence="1" key="1">
    <citation type="submission" date="2022-08" db="EMBL/GenBank/DDBJ databases">
        <title>Genome Sequence of Pycnoporus sanguineus.</title>
        <authorList>
            <person name="Buettner E."/>
        </authorList>
    </citation>
    <scope>NUCLEOTIDE SEQUENCE</scope>
    <source>
        <strain evidence="1">CG-C14</strain>
    </source>
</reference>
<dbReference type="Proteomes" id="UP001144978">
    <property type="component" value="Unassembled WGS sequence"/>
</dbReference>
<sequence>MFYAFAGGAPLVHLTTYMFDFDFRSKCELPASRPLASTTARKAAGSQGRCAGWDHTCSSPADNHTIGSFSEHTRWVPSARTAAMDVMSTLIQPSGLPGLLPYLRHSSKLRMTCYSG</sequence>
<dbReference type="EMBL" id="JANSHE010001375">
    <property type="protein sequence ID" value="KAJ3002992.1"/>
    <property type="molecule type" value="Genomic_DNA"/>
</dbReference>
<name>A0ACC1PW12_9APHY</name>
<organism evidence="1 2">
    <name type="scientific">Trametes sanguinea</name>
    <dbReference type="NCBI Taxonomy" id="158606"/>
    <lineage>
        <taxon>Eukaryota</taxon>
        <taxon>Fungi</taxon>
        <taxon>Dikarya</taxon>
        <taxon>Basidiomycota</taxon>
        <taxon>Agaricomycotina</taxon>
        <taxon>Agaricomycetes</taxon>
        <taxon>Polyporales</taxon>
        <taxon>Polyporaceae</taxon>
        <taxon>Trametes</taxon>
    </lineage>
</organism>
<keyword evidence="2" id="KW-1185">Reference proteome</keyword>
<comment type="caution">
    <text evidence="1">The sequence shown here is derived from an EMBL/GenBank/DDBJ whole genome shotgun (WGS) entry which is preliminary data.</text>
</comment>
<gene>
    <name evidence="1" type="ORF">NUW54_g5546</name>
</gene>
<protein>
    <submittedName>
        <fullName evidence="1">Uncharacterized protein</fullName>
    </submittedName>
</protein>
<accession>A0ACC1PW12</accession>
<evidence type="ECO:0000313" key="2">
    <source>
        <dbReference type="Proteomes" id="UP001144978"/>
    </source>
</evidence>
<evidence type="ECO:0000313" key="1">
    <source>
        <dbReference type="EMBL" id="KAJ3002992.1"/>
    </source>
</evidence>
<proteinExistence type="predicted"/>